<dbReference type="AlphaFoldDB" id="A0A4P9X487"/>
<protein>
    <submittedName>
        <fullName evidence="2">Uncharacterized protein</fullName>
    </submittedName>
</protein>
<dbReference type="EMBL" id="ML014250">
    <property type="protein sequence ID" value="RKO99877.1"/>
    <property type="molecule type" value="Genomic_DNA"/>
</dbReference>
<feature type="region of interest" description="Disordered" evidence="1">
    <location>
        <begin position="249"/>
        <end position="269"/>
    </location>
</feature>
<dbReference type="Pfam" id="PF10173">
    <property type="entry name" value="Mit_KHE1"/>
    <property type="match status" value="1"/>
</dbReference>
<dbReference type="OrthoDB" id="5562676at2759"/>
<dbReference type="Proteomes" id="UP000274922">
    <property type="component" value="Unassembled WGS sequence"/>
</dbReference>
<accession>A0A4P9X487</accession>
<evidence type="ECO:0000313" key="3">
    <source>
        <dbReference type="Proteomes" id="UP000274922"/>
    </source>
</evidence>
<evidence type="ECO:0000256" key="1">
    <source>
        <dbReference type="SAM" id="MobiDB-lite"/>
    </source>
</evidence>
<dbReference type="GO" id="GO:0005743">
    <property type="term" value="C:mitochondrial inner membrane"/>
    <property type="evidence" value="ECO:0007669"/>
    <property type="project" value="TreeGrafter"/>
</dbReference>
<proteinExistence type="predicted"/>
<dbReference type="GO" id="GO:0006813">
    <property type="term" value="P:potassium ion transport"/>
    <property type="evidence" value="ECO:0007669"/>
    <property type="project" value="TreeGrafter"/>
</dbReference>
<organism evidence="2 3">
    <name type="scientific">Caulochytrium protostelioides</name>
    <dbReference type="NCBI Taxonomy" id="1555241"/>
    <lineage>
        <taxon>Eukaryota</taxon>
        <taxon>Fungi</taxon>
        <taxon>Fungi incertae sedis</taxon>
        <taxon>Chytridiomycota</taxon>
        <taxon>Chytridiomycota incertae sedis</taxon>
        <taxon>Chytridiomycetes</taxon>
        <taxon>Caulochytriales</taxon>
        <taxon>Caulochytriaceae</taxon>
        <taxon>Caulochytrium</taxon>
    </lineage>
</organism>
<name>A0A4P9X487_9FUNG</name>
<dbReference type="InterPro" id="IPR018786">
    <property type="entry name" value="Mit_KHE1"/>
</dbReference>
<evidence type="ECO:0000313" key="2">
    <source>
        <dbReference type="EMBL" id="RKO99877.1"/>
    </source>
</evidence>
<dbReference type="PANTHER" id="PTHR28062">
    <property type="entry name" value="K+-H+ EXCHANGE-LIKE PROTEIN"/>
    <property type="match status" value="1"/>
</dbReference>
<dbReference type="PANTHER" id="PTHR28062:SF1">
    <property type="entry name" value="TRANSMEMBRANE PROTEIN"/>
    <property type="match status" value="1"/>
</dbReference>
<keyword evidence="3" id="KW-1185">Reference proteome</keyword>
<gene>
    <name evidence="2" type="ORF">CXG81DRAFT_13909</name>
</gene>
<reference evidence="3" key="1">
    <citation type="journal article" date="2018" name="Nat. Microbiol.">
        <title>Leveraging single-cell genomics to expand the fungal tree of life.</title>
        <authorList>
            <person name="Ahrendt S.R."/>
            <person name="Quandt C.A."/>
            <person name="Ciobanu D."/>
            <person name="Clum A."/>
            <person name="Salamov A."/>
            <person name="Andreopoulos B."/>
            <person name="Cheng J.F."/>
            <person name="Woyke T."/>
            <person name="Pelin A."/>
            <person name="Henrissat B."/>
            <person name="Reynolds N.K."/>
            <person name="Benny G.L."/>
            <person name="Smith M.E."/>
            <person name="James T.Y."/>
            <person name="Grigoriev I.V."/>
        </authorList>
    </citation>
    <scope>NUCLEOTIDE SEQUENCE [LARGE SCALE GENOMIC DNA]</scope>
    <source>
        <strain evidence="3">ATCC 52028</strain>
    </source>
</reference>
<sequence length="269" mass="31112">MRIVTLPVAKGRIGWFAQTVPRHRLLKLAGEQPAGQLDHLQEKATAWANRTWDRWRDASESSLRHKTYRYANKLLDKLPAEEWFLKQIPLSLNVTRRIPSPEEIRADADVTVAVRYPPSHVEPDAAREALREMVRRQLPYHRRYLTLSAWALPTTLVFSVLPGPNLPMFYVIYRVYSHWRAGQGALLLQHLLETDHLRFEPDADLDRALATYDRKLLQDSDLAALRKAFPGWDADLEVEVHRAMVQMREAQRTAPPPNPNESLGQRKHT</sequence>
<dbReference type="GO" id="GO:1902600">
    <property type="term" value="P:proton transmembrane transport"/>
    <property type="evidence" value="ECO:0007669"/>
    <property type="project" value="TreeGrafter"/>
</dbReference>